<comment type="cofactor">
    <cofactor evidence="1">
        <name>[3Fe-4S] cluster</name>
        <dbReference type="ChEBI" id="CHEBI:21137"/>
    </cofactor>
</comment>
<dbReference type="InterPro" id="IPR001080">
    <property type="entry name" value="3Fe4S_ferredoxin"/>
</dbReference>
<dbReference type="InterPro" id="IPR051269">
    <property type="entry name" value="Fe-S_cluster_ET"/>
</dbReference>
<sequence>MRITVDTERCIGSGMCVLTAGEVFDQGLDDGRTVVLQPEPPAETWHSVREAVGLCPAAAIVLSGDR</sequence>
<keyword evidence="5 8" id="KW-0408">Iron</keyword>
<dbReference type="RefSeq" id="WP_331207892.1">
    <property type="nucleotide sequence ID" value="NZ_JAZGQL010000008.1"/>
</dbReference>
<keyword evidence="2 8" id="KW-0813">Transport</keyword>
<evidence type="ECO:0000313" key="9">
    <source>
        <dbReference type="EMBL" id="MEE6307581.1"/>
    </source>
</evidence>
<evidence type="ECO:0000256" key="8">
    <source>
        <dbReference type="RuleBase" id="RU368020"/>
    </source>
</evidence>
<dbReference type="Gene3D" id="3.30.70.20">
    <property type="match status" value="1"/>
</dbReference>
<evidence type="ECO:0000256" key="7">
    <source>
        <dbReference type="ARBA" id="ARBA00023291"/>
    </source>
</evidence>
<evidence type="ECO:0000256" key="2">
    <source>
        <dbReference type="ARBA" id="ARBA00022448"/>
    </source>
</evidence>
<evidence type="ECO:0000256" key="3">
    <source>
        <dbReference type="ARBA" id="ARBA00022723"/>
    </source>
</evidence>
<evidence type="ECO:0000256" key="4">
    <source>
        <dbReference type="ARBA" id="ARBA00022982"/>
    </source>
</evidence>
<accession>A0ABU7SCC0</accession>
<protein>
    <recommendedName>
        <fullName evidence="8">Ferredoxin</fullName>
    </recommendedName>
</protein>
<gene>
    <name evidence="9" type="ORF">V1634_12180</name>
</gene>
<dbReference type="SUPFAM" id="SSF54862">
    <property type="entry name" value="4Fe-4S ferredoxins"/>
    <property type="match status" value="1"/>
</dbReference>
<dbReference type="Proteomes" id="UP001339911">
    <property type="component" value="Unassembled WGS sequence"/>
</dbReference>
<dbReference type="PRINTS" id="PR00352">
    <property type="entry name" value="3FE4SFRDOXIN"/>
</dbReference>
<organism evidence="9 10">
    <name type="scientific">Plantactinospora veratri</name>
    <dbReference type="NCBI Taxonomy" id="1436122"/>
    <lineage>
        <taxon>Bacteria</taxon>
        <taxon>Bacillati</taxon>
        <taxon>Actinomycetota</taxon>
        <taxon>Actinomycetes</taxon>
        <taxon>Micromonosporales</taxon>
        <taxon>Micromonosporaceae</taxon>
        <taxon>Plantactinospora</taxon>
    </lineage>
</organism>
<evidence type="ECO:0000256" key="6">
    <source>
        <dbReference type="ARBA" id="ARBA00023014"/>
    </source>
</evidence>
<comment type="function">
    <text evidence="8">Ferredoxins are iron-sulfur proteins that transfer electrons in a wide variety of metabolic reactions.</text>
</comment>
<keyword evidence="3 8" id="KW-0479">Metal-binding</keyword>
<evidence type="ECO:0000256" key="1">
    <source>
        <dbReference type="ARBA" id="ARBA00001927"/>
    </source>
</evidence>
<comment type="caution">
    <text evidence="9">The sequence shown here is derived from an EMBL/GenBank/DDBJ whole genome shotgun (WGS) entry which is preliminary data.</text>
</comment>
<dbReference type="EMBL" id="JAZGQL010000008">
    <property type="protein sequence ID" value="MEE6307581.1"/>
    <property type="molecule type" value="Genomic_DNA"/>
</dbReference>
<keyword evidence="4 8" id="KW-0249">Electron transport</keyword>
<keyword evidence="7" id="KW-0003">3Fe-4S</keyword>
<name>A0ABU7SCC0_9ACTN</name>
<dbReference type="PANTHER" id="PTHR36923">
    <property type="entry name" value="FERREDOXIN"/>
    <property type="match status" value="1"/>
</dbReference>
<dbReference type="Pfam" id="PF13370">
    <property type="entry name" value="Fer4_13"/>
    <property type="match status" value="1"/>
</dbReference>
<evidence type="ECO:0000256" key="5">
    <source>
        <dbReference type="ARBA" id="ARBA00023004"/>
    </source>
</evidence>
<keyword evidence="6 8" id="KW-0411">Iron-sulfur</keyword>
<proteinExistence type="predicted"/>
<evidence type="ECO:0000313" key="10">
    <source>
        <dbReference type="Proteomes" id="UP001339911"/>
    </source>
</evidence>
<reference evidence="9 10" key="1">
    <citation type="submission" date="2024-01" db="EMBL/GenBank/DDBJ databases">
        <title>Genome insights into Plantactinospora veratri sp. nov.</title>
        <authorList>
            <person name="Wang L."/>
        </authorList>
    </citation>
    <scope>NUCLEOTIDE SEQUENCE [LARGE SCALE GENOMIC DNA]</scope>
    <source>
        <strain evidence="9 10">NEAU-FHS4</strain>
    </source>
</reference>
<keyword evidence="10" id="KW-1185">Reference proteome</keyword>
<dbReference type="PANTHER" id="PTHR36923:SF3">
    <property type="entry name" value="FERREDOXIN"/>
    <property type="match status" value="1"/>
</dbReference>